<evidence type="ECO:0000313" key="2">
    <source>
        <dbReference type="EMBL" id="NVK79471.1"/>
    </source>
</evidence>
<feature type="domain" description="FAD-binding" evidence="1">
    <location>
        <begin position="12"/>
        <end position="174"/>
    </location>
</feature>
<dbReference type="InterPro" id="IPR002938">
    <property type="entry name" value="FAD-bd"/>
</dbReference>
<sequence>MSGTPGTEPVWDVVVVGGGPAGASAAHAAAAAGRRVLLLEKAELPRYKTCGGGIIGPSRDALPPGFRLPLRDRIHAVTFSHNGRMVRTRRSRRMLFGLINRPEFDAGLVDAARAAGAEVRTGVTVSRVEQHGPSVPDRRTVAVVLGDGRTLLARAVVGADGSAGRIGAHVGVKLAQVDLGLEAEIPVPASVAEDWAGRVLIDWGPIPGSYGWVFPKGDTLTVGVISARGEGAATKRYLDDFIGRLGLAGFEPSISSGHLTRCRSEDSPLSRGRVIVCGDAAGLLEPWTREGISFALRSGRLAGEWAVRIAEAQDAVDARRQALNYAFAIKAGLGVEMGVGRRLLALFERRPGLFHAALTGFPPAWRAFAQIVRGTTSLAEIVRTHPLARRVLSAVDRG</sequence>
<keyword evidence="3" id="KW-1185">Reference proteome</keyword>
<reference evidence="2 3" key="1">
    <citation type="submission" date="2020-04" db="EMBL/GenBank/DDBJ databases">
        <title>Draft Genome Sequence of Streptomyces morookaense DSM 40503, an 8-azaguanine-producing strain.</title>
        <authorList>
            <person name="Qi J."/>
            <person name="Gao J.-M."/>
        </authorList>
    </citation>
    <scope>NUCLEOTIDE SEQUENCE [LARGE SCALE GENOMIC DNA]</scope>
    <source>
        <strain evidence="2 3">DSM 40503</strain>
    </source>
</reference>
<name>A0A7Y7E8I3_STRMO</name>
<dbReference type="InterPro" id="IPR036188">
    <property type="entry name" value="FAD/NAD-bd_sf"/>
</dbReference>
<dbReference type="PANTHER" id="PTHR42685">
    <property type="entry name" value="GERANYLGERANYL DIPHOSPHATE REDUCTASE"/>
    <property type="match status" value="1"/>
</dbReference>
<evidence type="ECO:0000259" key="1">
    <source>
        <dbReference type="Pfam" id="PF01494"/>
    </source>
</evidence>
<dbReference type="EMBL" id="JABBXF010000037">
    <property type="protein sequence ID" value="NVK79471.1"/>
    <property type="molecule type" value="Genomic_DNA"/>
</dbReference>
<comment type="caution">
    <text evidence="2">The sequence shown here is derived from an EMBL/GenBank/DDBJ whole genome shotgun (WGS) entry which is preliminary data.</text>
</comment>
<dbReference type="Proteomes" id="UP000587462">
    <property type="component" value="Unassembled WGS sequence"/>
</dbReference>
<gene>
    <name evidence="2" type="ORF">HG542_17595</name>
</gene>
<accession>A0A7Y7E8I3</accession>
<dbReference type="Gene3D" id="3.50.50.60">
    <property type="entry name" value="FAD/NAD(P)-binding domain"/>
    <property type="match status" value="1"/>
</dbReference>
<dbReference type="InterPro" id="IPR011777">
    <property type="entry name" value="Geranylgeranyl_Rdtase_fam"/>
</dbReference>
<dbReference type="PRINTS" id="PR00420">
    <property type="entry name" value="RNGMNOXGNASE"/>
</dbReference>
<protein>
    <submittedName>
        <fullName evidence="2">Geranylgeranyl reductase family protein</fullName>
    </submittedName>
</protein>
<proteinExistence type="predicted"/>
<dbReference type="SUPFAM" id="SSF51905">
    <property type="entry name" value="FAD/NAD(P)-binding domain"/>
    <property type="match status" value="1"/>
</dbReference>
<dbReference type="GO" id="GO:0016628">
    <property type="term" value="F:oxidoreductase activity, acting on the CH-CH group of donors, NAD or NADP as acceptor"/>
    <property type="evidence" value="ECO:0007669"/>
    <property type="project" value="InterPro"/>
</dbReference>
<dbReference type="PANTHER" id="PTHR42685:SF22">
    <property type="entry name" value="CONDITIONED MEDIUM FACTOR RECEPTOR 1"/>
    <property type="match status" value="1"/>
</dbReference>
<dbReference type="Pfam" id="PF01494">
    <property type="entry name" value="FAD_binding_3"/>
    <property type="match status" value="1"/>
</dbReference>
<evidence type="ECO:0000313" key="3">
    <source>
        <dbReference type="Proteomes" id="UP000587462"/>
    </source>
</evidence>
<dbReference type="NCBIfam" id="TIGR02032">
    <property type="entry name" value="GG-red-SF"/>
    <property type="match status" value="1"/>
</dbReference>
<dbReference type="InterPro" id="IPR050407">
    <property type="entry name" value="Geranylgeranyl_reductase"/>
</dbReference>
<dbReference type="RefSeq" id="WP_171082587.1">
    <property type="nucleotide sequence ID" value="NZ_BNBU01000001.1"/>
</dbReference>
<dbReference type="AlphaFoldDB" id="A0A7Y7E8I3"/>
<organism evidence="2 3">
    <name type="scientific">Streptomyces morookaense</name>
    <name type="common">Streptoverticillium morookaense</name>
    <dbReference type="NCBI Taxonomy" id="1970"/>
    <lineage>
        <taxon>Bacteria</taxon>
        <taxon>Bacillati</taxon>
        <taxon>Actinomycetota</taxon>
        <taxon>Actinomycetes</taxon>
        <taxon>Kitasatosporales</taxon>
        <taxon>Streptomycetaceae</taxon>
        <taxon>Streptomyces</taxon>
    </lineage>
</organism>
<dbReference type="GO" id="GO:0071949">
    <property type="term" value="F:FAD binding"/>
    <property type="evidence" value="ECO:0007669"/>
    <property type="project" value="InterPro"/>
</dbReference>